<reference evidence="2" key="1">
    <citation type="submission" date="2013-01" db="EMBL/GenBank/DDBJ databases">
        <title>Draft Genome Sequence of a Mulberry Tree, Morus notabilis C.K. Schneid.</title>
        <authorList>
            <person name="He N."/>
            <person name="Zhao S."/>
        </authorList>
    </citation>
    <scope>NUCLEOTIDE SEQUENCE</scope>
</reference>
<dbReference type="AlphaFoldDB" id="W9RMT9"/>
<accession>W9RMT9</accession>
<proteinExistence type="predicted"/>
<keyword evidence="2" id="KW-1185">Reference proteome</keyword>
<organism evidence="1 2">
    <name type="scientific">Morus notabilis</name>
    <dbReference type="NCBI Taxonomy" id="981085"/>
    <lineage>
        <taxon>Eukaryota</taxon>
        <taxon>Viridiplantae</taxon>
        <taxon>Streptophyta</taxon>
        <taxon>Embryophyta</taxon>
        <taxon>Tracheophyta</taxon>
        <taxon>Spermatophyta</taxon>
        <taxon>Magnoliopsida</taxon>
        <taxon>eudicotyledons</taxon>
        <taxon>Gunneridae</taxon>
        <taxon>Pentapetalae</taxon>
        <taxon>rosids</taxon>
        <taxon>fabids</taxon>
        <taxon>Rosales</taxon>
        <taxon>Moraceae</taxon>
        <taxon>Moreae</taxon>
        <taxon>Morus</taxon>
    </lineage>
</organism>
<name>W9RMT9_9ROSA</name>
<protein>
    <submittedName>
        <fullName evidence="1">Uncharacterized protein</fullName>
    </submittedName>
</protein>
<gene>
    <name evidence="1" type="ORF">L484_027605</name>
</gene>
<dbReference type="EMBL" id="KE344869">
    <property type="protein sequence ID" value="EXB82431.1"/>
    <property type="molecule type" value="Genomic_DNA"/>
</dbReference>
<evidence type="ECO:0000313" key="1">
    <source>
        <dbReference type="EMBL" id="EXB82431.1"/>
    </source>
</evidence>
<sequence>MSSVLKLTQASIPSPDFVSKKTNQILIRHPRRSDERRFSPPEIDLVYRKPAKAGEAERNHLSFLRLSQSLLQEAQMFIFLLQPLHELGVDSLYRIPHVANDGVTPVLQPAYVTEVILRQWRDNSRAEIQGVNNNRTNSVAVFVVTFWLRRRGQTAPYKRRQGFNPCRTSSVLNAGLVLVFHSQLGDLRSVADEPRHRNVGLYDTMFRRLTRQFLRRKELPHAKLRRDYIRLTAGGSGPSVEEIGEGQGVRELVVEAETHRHAVAGKEVNFDSDGKLGESLVVELQCEEFVHVVRVRVIENTREVAVGLS</sequence>
<dbReference type="Proteomes" id="UP000030645">
    <property type="component" value="Unassembled WGS sequence"/>
</dbReference>
<evidence type="ECO:0000313" key="2">
    <source>
        <dbReference type="Proteomes" id="UP000030645"/>
    </source>
</evidence>